<evidence type="ECO:0000259" key="13">
    <source>
        <dbReference type="PROSITE" id="PS51030"/>
    </source>
</evidence>
<dbReference type="InterPro" id="IPR001628">
    <property type="entry name" value="Znf_hrmn_rcpt"/>
</dbReference>
<dbReference type="PRINTS" id="PR00047">
    <property type="entry name" value="STROIDFINGER"/>
</dbReference>
<evidence type="ECO:0000256" key="7">
    <source>
        <dbReference type="ARBA" id="ARBA00023125"/>
    </source>
</evidence>
<dbReference type="OrthoDB" id="5771769at2759"/>
<keyword evidence="7 11" id="KW-0238">DNA-binding</keyword>
<sequence>MVSLCPLAHIEVIPCKICGDKSSGIHYGVITCEGCKGFFRRSQKSGPSYACSRQQNCPIDRATRNRCQHCRLQKCLRLGMSRDAVKFGRMSKKQRERLHAEAQQQLEQRERAAQGAPLPPPGHPLSPAVPAGCPRVSPPVEERTKQAQDGDRRAPEWFPTPGASGIPESPTASVVEIGECGGGTQGSSLRPAGGTRGAAVVVAAGSVTRGGWHLASSLMVVAPGSVTRGCSIMVAAGSVTRGCQVAVAPCPSRTHPGPPTLAPVLSPSPVSPPEHLMQSVLKSHRDTCQPGPEELQRRRWDTFTREEICAYQSKPSAEMWQRCAGRVTEAIQDVVEFAKRLWGFLELSQNDQIVLLKAGAMEVVLVRMCRAFNSDNRTVLFEGKFAGAELFRSLGCHELIGSIFDFAQSLCALHFSESEVALFSALVLVNASRPWLQDRPRVARLQRHLDVAFRLLLRRTRREGLLDRLPPPSRLRALCLQHMEQLQAFRCLHPGGVSAAFPPLYRELFTLDATEAPAGT</sequence>
<evidence type="ECO:0000259" key="14">
    <source>
        <dbReference type="PROSITE" id="PS51843"/>
    </source>
</evidence>
<dbReference type="GO" id="GO:0008142">
    <property type="term" value="F:oxysterol binding"/>
    <property type="evidence" value="ECO:0007669"/>
    <property type="project" value="TreeGrafter"/>
</dbReference>
<evidence type="ECO:0000256" key="8">
    <source>
        <dbReference type="ARBA" id="ARBA00023163"/>
    </source>
</evidence>
<keyword evidence="4 11" id="KW-0863">Zinc-finger</keyword>
<evidence type="ECO:0000256" key="9">
    <source>
        <dbReference type="ARBA" id="ARBA00023170"/>
    </source>
</evidence>
<name>A0A7K6ACX6_ONYCO</name>
<dbReference type="PROSITE" id="PS00031">
    <property type="entry name" value="NUCLEAR_REC_DBD_1"/>
    <property type="match status" value="1"/>
</dbReference>
<dbReference type="PANTHER" id="PTHR45805">
    <property type="entry name" value="NUCLEAR HORMONE RECEPTOR HR3-RELATED"/>
    <property type="match status" value="1"/>
</dbReference>
<evidence type="ECO:0000256" key="3">
    <source>
        <dbReference type="ARBA" id="ARBA00022723"/>
    </source>
</evidence>
<keyword evidence="5 11" id="KW-0862">Zinc</keyword>
<evidence type="ECO:0000256" key="10">
    <source>
        <dbReference type="ARBA" id="ARBA00023242"/>
    </source>
</evidence>
<dbReference type="PROSITE" id="PS51030">
    <property type="entry name" value="NUCLEAR_REC_DBD_2"/>
    <property type="match status" value="1"/>
</dbReference>
<keyword evidence="16" id="KW-1185">Reference proteome</keyword>
<dbReference type="GO" id="GO:0005634">
    <property type="term" value="C:nucleus"/>
    <property type="evidence" value="ECO:0007669"/>
    <property type="project" value="UniProtKB-SubCell"/>
</dbReference>
<dbReference type="Gene3D" id="1.10.565.10">
    <property type="entry name" value="Retinoid X Receptor"/>
    <property type="match status" value="1"/>
</dbReference>
<dbReference type="EMBL" id="VZRK01000901">
    <property type="protein sequence ID" value="NWU87815.1"/>
    <property type="molecule type" value="Genomic_DNA"/>
</dbReference>
<dbReference type="CDD" id="cd06968">
    <property type="entry name" value="NR_DBD_ROR"/>
    <property type="match status" value="1"/>
</dbReference>
<dbReference type="Pfam" id="PF00104">
    <property type="entry name" value="Hormone_recep"/>
    <property type="match status" value="1"/>
</dbReference>
<evidence type="ECO:0000256" key="5">
    <source>
        <dbReference type="ARBA" id="ARBA00022833"/>
    </source>
</evidence>
<comment type="subcellular location">
    <subcellularLocation>
        <location evidence="1 11">Nucleus</location>
    </subcellularLocation>
</comment>
<evidence type="ECO:0000256" key="6">
    <source>
        <dbReference type="ARBA" id="ARBA00023015"/>
    </source>
</evidence>
<accession>A0A7K6ACX6</accession>
<dbReference type="SUPFAM" id="SSF48508">
    <property type="entry name" value="Nuclear receptor ligand-binding domain"/>
    <property type="match status" value="1"/>
</dbReference>
<dbReference type="GO" id="GO:0008270">
    <property type="term" value="F:zinc ion binding"/>
    <property type="evidence" value="ECO:0007669"/>
    <property type="project" value="UniProtKB-KW"/>
</dbReference>
<dbReference type="GO" id="GO:0004879">
    <property type="term" value="F:nuclear receptor activity"/>
    <property type="evidence" value="ECO:0007669"/>
    <property type="project" value="InterPro"/>
</dbReference>
<dbReference type="Proteomes" id="UP000550309">
    <property type="component" value="Unassembled WGS sequence"/>
</dbReference>
<dbReference type="SMART" id="SM00399">
    <property type="entry name" value="ZnF_C4"/>
    <property type="match status" value="1"/>
</dbReference>
<evidence type="ECO:0000256" key="2">
    <source>
        <dbReference type="ARBA" id="ARBA00022473"/>
    </source>
</evidence>
<dbReference type="SMART" id="SM00430">
    <property type="entry name" value="HOLI"/>
    <property type="match status" value="1"/>
</dbReference>
<dbReference type="SUPFAM" id="SSF57716">
    <property type="entry name" value="Glucocorticoid receptor-like (DNA-binding domain)"/>
    <property type="match status" value="1"/>
</dbReference>
<feature type="domain" description="Nuclear receptor" evidence="13">
    <location>
        <begin position="12"/>
        <end position="87"/>
    </location>
</feature>
<evidence type="ECO:0000256" key="4">
    <source>
        <dbReference type="ARBA" id="ARBA00022771"/>
    </source>
</evidence>
<dbReference type="PRINTS" id="PR00398">
    <property type="entry name" value="STRDHORMONER"/>
</dbReference>
<evidence type="ECO:0000313" key="16">
    <source>
        <dbReference type="Proteomes" id="UP000550309"/>
    </source>
</evidence>
<feature type="non-terminal residue" evidence="15">
    <location>
        <position position="520"/>
    </location>
</feature>
<evidence type="ECO:0000256" key="12">
    <source>
        <dbReference type="SAM" id="MobiDB-lite"/>
    </source>
</evidence>
<dbReference type="Gene3D" id="3.30.50.10">
    <property type="entry name" value="Erythroid Transcription Factor GATA-1, subunit A"/>
    <property type="match status" value="1"/>
</dbReference>
<evidence type="ECO:0000256" key="1">
    <source>
        <dbReference type="ARBA" id="ARBA00004123"/>
    </source>
</evidence>
<dbReference type="InterPro" id="IPR000536">
    <property type="entry name" value="Nucl_hrmn_rcpt_lig-bd"/>
</dbReference>
<keyword evidence="8 11" id="KW-0804">Transcription</keyword>
<dbReference type="InterPro" id="IPR013088">
    <property type="entry name" value="Znf_NHR/GATA"/>
</dbReference>
<keyword evidence="10 11" id="KW-0539">Nucleus</keyword>
<keyword evidence="9 11" id="KW-0675">Receptor</keyword>
<dbReference type="PANTHER" id="PTHR45805:SF1">
    <property type="entry name" value="NUCLEAR RECEPTOR ROR-GAMMA"/>
    <property type="match status" value="1"/>
</dbReference>
<evidence type="ECO:0000256" key="11">
    <source>
        <dbReference type="RuleBase" id="RU004334"/>
    </source>
</evidence>
<organism evidence="15 16">
    <name type="scientific">Onychorhynchus coronatus</name>
    <name type="common">Royal flycatcher</name>
    <dbReference type="NCBI Taxonomy" id="360224"/>
    <lineage>
        <taxon>Eukaryota</taxon>
        <taxon>Metazoa</taxon>
        <taxon>Chordata</taxon>
        <taxon>Craniata</taxon>
        <taxon>Vertebrata</taxon>
        <taxon>Euteleostomi</taxon>
        <taxon>Archelosauria</taxon>
        <taxon>Archosauria</taxon>
        <taxon>Dinosauria</taxon>
        <taxon>Saurischia</taxon>
        <taxon>Theropoda</taxon>
        <taxon>Coelurosauria</taxon>
        <taxon>Aves</taxon>
        <taxon>Neognathae</taxon>
        <taxon>Neoaves</taxon>
        <taxon>Telluraves</taxon>
        <taxon>Australaves</taxon>
        <taxon>Passeriformes</taxon>
        <taxon>Tyrannidae</taxon>
        <taxon>Onychorhynchus</taxon>
    </lineage>
</organism>
<dbReference type="FunFam" id="3.30.50.10:FF:000003">
    <property type="entry name" value="Nuclear orphan receptor ROR-beta"/>
    <property type="match status" value="1"/>
</dbReference>
<dbReference type="AlphaFoldDB" id="A0A7K6ACX6"/>
<dbReference type="InterPro" id="IPR003079">
    <property type="entry name" value="ROR_rcpt"/>
</dbReference>
<feature type="non-terminal residue" evidence="15">
    <location>
        <position position="1"/>
    </location>
</feature>
<gene>
    <name evidence="15" type="primary">Rorc</name>
    <name evidence="15" type="ORF">ONYCOR_R08714</name>
</gene>
<evidence type="ECO:0000313" key="15">
    <source>
        <dbReference type="EMBL" id="NWU87815.1"/>
    </source>
</evidence>
<keyword evidence="6 11" id="KW-0805">Transcription regulation</keyword>
<feature type="region of interest" description="Disordered" evidence="12">
    <location>
        <begin position="88"/>
        <end position="193"/>
    </location>
</feature>
<keyword evidence="2" id="KW-0217">Developmental protein</keyword>
<comment type="similarity">
    <text evidence="11">Belongs to the nuclear hormone receptor family.</text>
</comment>
<dbReference type="PRINTS" id="PR01293">
    <property type="entry name" value="RORNUCRECPTR"/>
</dbReference>
<dbReference type="PROSITE" id="PS51843">
    <property type="entry name" value="NR_LBD"/>
    <property type="match status" value="1"/>
</dbReference>
<keyword evidence="3 11" id="KW-0479">Metal-binding</keyword>
<proteinExistence type="inferred from homology"/>
<protein>
    <submittedName>
        <fullName evidence="15">RORG protein</fullName>
    </submittedName>
</protein>
<feature type="compositionally biased region" description="Basic and acidic residues" evidence="12">
    <location>
        <begin position="140"/>
        <end position="155"/>
    </location>
</feature>
<dbReference type="InterPro" id="IPR001723">
    <property type="entry name" value="Nuclear_hrmn_rcpt"/>
</dbReference>
<dbReference type="Pfam" id="PF00105">
    <property type="entry name" value="zf-C4"/>
    <property type="match status" value="1"/>
</dbReference>
<dbReference type="InterPro" id="IPR035500">
    <property type="entry name" value="NHR-like_dom_sf"/>
</dbReference>
<dbReference type="GO" id="GO:0000978">
    <property type="term" value="F:RNA polymerase II cis-regulatory region sequence-specific DNA binding"/>
    <property type="evidence" value="ECO:0007669"/>
    <property type="project" value="TreeGrafter"/>
</dbReference>
<dbReference type="InterPro" id="IPR044101">
    <property type="entry name" value="NR_DBD_ROR"/>
</dbReference>
<feature type="domain" description="NR LBD" evidence="14">
    <location>
        <begin position="272"/>
        <end position="511"/>
    </location>
</feature>
<reference evidence="15 16" key="1">
    <citation type="submission" date="2019-09" db="EMBL/GenBank/DDBJ databases">
        <title>Bird 10,000 Genomes (B10K) Project - Family phase.</title>
        <authorList>
            <person name="Zhang G."/>
        </authorList>
    </citation>
    <scope>NUCLEOTIDE SEQUENCE [LARGE SCALE GENOMIC DNA]</scope>
    <source>
        <strain evidence="15">B10K-DU-028-75</strain>
        <tissue evidence="15">Mixed tissue sample</tissue>
    </source>
</reference>
<comment type="caution">
    <text evidence="15">The sequence shown here is derived from an EMBL/GenBank/DDBJ whole genome shotgun (WGS) entry which is preliminary data.</text>
</comment>